<dbReference type="Pfam" id="PF08220">
    <property type="entry name" value="HTH_DeoR"/>
    <property type="match status" value="1"/>
</dbReference>
<protein>
    <submittedName>
        <fullName evidence="4">DeoR/GlpR family DNA-binding transcription regulator</fullName>
    </submittedName>
</protein>
<dbReference type="SMART" id="SM00420">
    <property type="entry name" value="HTH_DEOR"/>
    <property type="match status" value="1"/>
</dbReference>
<organism evidence="4 5">
    <name type="scientific">Paenibacillus residui</name>
    <dbReference type="NCBI Taxonomy" id="629724"/>
    <lineage>
        <taxon>Bacteria</taxon>
        <taxon>Bacillati</taxon>
        <taxon>Bacillota</taxon>
        <taxon>Bacilli</taxon>
        <taxon>Bacillales</taxon>
        <taxon>Paenibacillaceae</taxon>
        <taxon>Paenibacillus</taxon>
    </lineage>
</organism>
<dbReference type="SUPFAM" id="SSF46785">
    <property type="entry name" value="Winged helix' DNA-binding domain"/>
    <property type="match status" value="1"/>
</dbReference>
<comment type="caution">
    <text evidence="4">The sequence shown here is derived from an EMBL/GenBank/DDBJ whole genome shotgun (WGS) entry which is preliminary data.</text>
</comment>
<evidence type="ECO:0000313" key="5">
    <source>
        <dbReference type="Proteomes" id="UP001597120"/>
    </source>
</evidence>
<dbReference type="SMART" id="SM01134">
    <property type="entry name" value="DeoRC"/>
    <property type="match status" value="1"/>
</dbReference>
<dbReference type="GO" id="GO:0003677">
    <property type="term" value="F:DNA binding"/>
    <property type="evidence" value="ECO:0007669"/>
    <property type="project" value="UniProtKB-KW"/>
</dbReference>
<dbReference type="PROSITE" id="PS51000">
    <property type="entry name" value="HTH_DEOR_2"/>
    <property type="match status" value="1"/>
</dbReference>
<dbReference type="InterPro" id="IPR036390">
    <property type="entry name" value="WH_DNA-bd_sf"/>
</dbReference>
<dbReference type="PANTHER" id="PTHR30363">
    <property type="entry name" value="HTH-TYPE TRANSCRIPTIONAL REGULATOR SRLR-RELATED"/>
    <property type="match status" value="1"/>
</dbReference>
<feature type="domain" description="HTH deoR-type" evidence="3">
    <location>
        <begin position="7"/>
        <end position="62"/>
    </location>
</feature>
<evidence type="ECO:0000313" key="4">
    <source>
        <dbReference type="EMBL" id="MFD0868272.1"/>
    </source>
</evidence>
<sequence>MNKPLFTEERRKRILEQIQREGRVQVKELAVLFSVTEDAIRKDLRFLDQQGLVQKTYGGALLPSKASSFIAYKDRGGTESKKPFAKAAAALIKPGDTVFIESSSYTNLMFYEMEPMPGVTVVTNSIHGLSELASKVKLIHVGGTIHPEDESGYGFFALQTIQQINFDKCFLRTSGISPDWKVSAALQDSLELKQTVIRHSKQKILLIGRNHWNRVHRYNVCELGEMDVVLTDTDDEKILSKLARQGIDVISVDQSIPSGR</sequence>
<dbReference type="InterPro" id="IPR050313">
    <property type="entry name" value="Carb_Metab_HTH_regulators"/>
</dbReference>
<evidence type="ECO:0000256" key="1">
    <source>
        <dbReference type="ARBA" id="ARBA00023015"/>
    </source>
</evidence>
<dbReference type="InterPro" id="IPR014036">
    <property type="entry name" value="DeoR-like_C"/>
</dbReference>
<proteinExistence type="predicted"/>
<evidence type="ECO:0000256" key="2">
    <source>
        <dbReference type="ARBA" id="ARBA00023163"/>
    </source>
</evidence>
<dbReference type="RefSeq" id="WP_260982214.1">
    <property type="nucleotide sequence ID" value="NZ_JBHTIU010000011.1"/>
</dbReference>
<evidence type="ECO:0000259" key="3">
    <source>
        <dbReference type="PROSITE" id="PS51000"/>
    </source>
</evidence>
<dbReference type="SUPFAM" id="SSF100950">
    <property type="entry name" value="NagB/RpiA/CoA transferase-like"/>
    <property type="match status" value="1"/>
</dbReference>
<dbReference type="InterPro" id="IPR036388">
    <property type="entry name" value="WH-like_DNA-bd_sf"/>
</dbReference>
<dbReference type="Gene3D" id="1.10.10.10">
    <property type="entry name" value="Winged helix-like DNA-binding domain superfamily/Winged helix DNA-binding domain"/>
    <property type="match status" value="1"/>
</dbReference>
<dbReference type="InterPro" id="IPR037171">
    <property type="entry name" value="NagB/RpiA_transferase-like"/>
</dbReference>
<name>A0ABW3D4P2_9BACL</name>
<dbReference type="PANTHER" id="PTHR30363:SF8">
    <property type="entry name" value="DEOXYRIBOSE OPERON REPRESSOR"/>
    <property type="match status" value="1"/>
</dbReference>
<dbReference type="InterPro" id="IPR001034">
    <property type="entry name" value="DeoR_HTH"/>
</dbReference>
<dbReference type="Pfam" id="PF00455">
    <property type="entry name" value="DeoRC"/>
    <property type="match status" value="1"/>
</dbReference>
<dbReference type="Proteomes" id="UP001597120">
    <property type="component" value="Unassembled WGS sequence"/>
</dbReference>
<dbReference type="PRINTS" id="PR00037">
    <property type="entry name" value="HTHLACR"/>
</dbReference>
<accession>A0ABW3D4P2</accession>
<keyword evidence="5" id="KW-1185">Reference proteome</keyword>
<gene>
    <name evidence="4" type="ORF">ACFQ03_03860</name>
</gene>
<reference evidence="5" key="1">
    <citation type="journal article" date="2019" name="Int. J. Syst. Evol. Microbiol.">
        <title>The Global Catalogue of Microorganisms (GCM) 10K type strain sequencing project: providing services to taxonomists for standard genome sequencing and annotation.</title>
        <authorList>
            <consortium name="The Broad Institute Genomics Platform"/>
            <consortium name="The Broad Institute Genome Sequencing Center for Infectious Disease"/>
            <person name="Wu L."/>
            <person name="Ma J."/>
        </authorList>
    </citation>
    <scope>NUCLEOTIDE SEQUENCE [LARGE SCALE GENOMIC DNA]</scope>
    <source>
        <strain evidence="5">CCUG 57263</strain>
    </source>
</reference>
<keyword evidence="1" id="KW-0805">Transcription regulation</keyword>
<keyword evidence="4" id="KW-0238">DNA-binding</keyword>
<keyword evidence="2" id="KW-0804">Transcription</keyword>
<dbReference type="EMBL" id="JBHTIU010000011">
    <property type="protein sequence ID" value="MFD0868272.1"/>
    <property type="molecule type" value="Genomic_DNA"/>
</dbReference>